<keyword evidence="2" id="KW-0808">Transferase</keyword>
<dbReference type="InterPro" id="IPR011104">
    <property type="entry name" value="Hpr_kin/Pase_C"/>
</dbReference>
<dbReference type="GO" id="GO:0000155">
    <property type="term" value="F:phosphorelay sensor kinase activity"/>
    <property type="evidence" value="ECO:0007669"/>
    <property type="project" value="InterPro"/>
</dbReference>
<evidence type="ECO:0000313" key="3">
    <source>
        <dbReference type="Proteomes" id="UP000036771"/>
    </source>
</evidence>
<keyword evidence="2" id="KW-0418">Kinase</keyword>
<feature type="domain" description="HPr kinase/phosphorylase C-terminal" evidence="1">
    <location>
        <begin position="3"/>
        <end position="80"/>
    </location>
</feature>
<name>A0A0K8MGJ8_9PROT</name>
<dbReference type="InterPro" id="IPR027417">
    <property type="entry name" value="P-loop_NTPase"/>
</dbReference>
<dbReference type="Pfam" id="PF07475">
    <property type="entry name" value="Hpr_kinase_C"/>
    <property type="match status" value="1"/>
</dbReference>
<comment type="caution">
    <text evidence="2">The sequence shown here is derived from an EMBL/GenBank/DDBJ whole genome shotgun (WGS) entry which is preliminary data.</text>
</comment>
<dbReference type="OrthoDB" id="8326226at2"/>
<dbReference type="Gene3D" id="3.40.50.300">
    <property type="entry name" value="P-loop containing nucleotide triphosphate hydrolases"/>
    <property type="match status" value="1"/>
</dbReference>
<dbReference type="GO" id="GO:0006109">
    <property type="term" value="P:regulation of carbohydrate metabolic process"/>
    <property type="evidence" value="ECO:0007669"/>
    <property type="project" value="InterPro"/>
</dbReference>
<evidence type="ECO:0000259" key="1">
    <source>
        <dbReference type="Pfam" id="PF07475"/>
    </source>
</evidence>
<dbReference type="SUPFAM" id="SSF53795">
    <property type="entry name" value="PEP carboxykinase-like"/>
    <property type="match status" value="1"/>
</dbReference>
<dbReference type="EMBL" id="BBVC01000110">
    <property type="protein sequence ID" value="GAO98989.1"/>
    <property type="molecule type" value="Genomic_DNA"/>
</dbReference>
<reference evidence="2 3" key="1">
    <citation type="submission" date="2015-03" db="EMBL/GenBank/DDBJ databases">
        <title>Caedibacter varicaedens, whole genome shotgun sequence.</title>
        <authorList>
            <person name="Suzuki H."/>
            <person name="Dapper A.L."/>
            <person name="Gibson A.K."/>
            <person name="Jackson C."/>
            <person name="Lee H."/>
            <person name="Pejaver V.R."/>
            <person name="Doak T."/>
            <person name="Lynch M."/>
        </authorList>
    </citation>
    <scope>NUCLEOTIDE SEQUENCE [LARGE SCALE GENOMIC DNA]</scope>
</reference>
<protein>
    <submittedName>
        <fullName evidence="2">HPr kinase/phosphorylase</fullName>
    </submittedName>
</protein>
<evidence type="ECO:0000313" key="2">
    <source>
        <dbReference type="EMBL" id="GAO98989.1"/>
    </source>
</evidence>
<dbReference type="STRING" id="1629334.Cva_01659"/>
<gene>
    <name evidence="2" type="primary">hprK</name>
    <name evidence="2" type="ORF">Cva_01659</name>
</gene>
<dbReference type="GO" id="GO:0005524">
    <property type="term" value="F:ATP binding"/>
    <property type="evidence" value="ECO:0007669"/>
    <property type="project" value="InterPro"/>
</dbReference>
<dbReference type="CDD" id="cd01918">
    <property type="entry name" value="HprK_C"/>
    <property type="match status" value="1"/>
</dbReference>
<accession>A0A0K8MGJ8</accession>
<dbReference type="AlphaFoldDB" id="A0A0K8MGJ8"/>
<proteinExistence type="predicted"/>
<dbReference type="PANTHER" id="PTHR30305:SF1">
    <property type="entry name" value="HPR KINASE_PHOSPHORYLASE"/>
    <property type="match status" value="1"/>
</dbReference>
<organism evidence="2 3">
    <name type="scientific">Caedimonas varicaedens</name>
    <dbReference type="NCBI Taxonomy" id="1629334"/>
    <lineage>
        <taxon>Bacteria</taxon>
        <taxon>Pseudomonadati</taxon>
        <taxon>Pseudomonadota</taxon>
        <taxon>Alphaproteobacteria</taxon>
        <taxon>Holosporales</taxon>
        <taxon>Caedimonadaceae</taxon>
        <taxon>Caedimonas</taxon>
    </lineage>
</organism>
<dbReference type="PANTHER" id="PTHR30305">
    <property type="entry name" value="PROTEIN YJDM-RELATED"/>
    <property type="match status" value="1"/>
</dbReference>
<keyword evidence="3" id="KW-1185">Reference proteome</keyword>
<dbReference type="Proteomes" id="UP000036771">
    <property type="component" value="Unassembled WGS sequence"/>
</dbReference>
<sequence length="148" mass="16745">MIQQHLHASLVDYRSRGILLIGASGSGKSDLALRLIECGGLLVSDDQVLLRHQNDRLMGYPPQILRGLLEVRGVGIVTLPHHEYFPVDVVIELVTEPSYDRLPEPQTLMFLEHKVPKFQFWAFETSVVEKIGLVLSQGLENQYMLARK</sequence>